<name>A0A9P4JXW9_9PLEO</name>
<sequence length="149" mass="15718">MLGKENLAALSMSRSIGAKSGNSTCETSRNEHSDKSASLTITSIADGFGEYRDYHQMAQRAYLLIHGLFEGGEGQGTIVPSVVCLRNEDSALGSRILDSIKGQPSNPTSQSTSSTTSSPLPTDTGSGIEVLRAAELKLSLLSVIRMLIA</sequence>
<dbReference type="EMBL" id="ML986764">
    <property type="protein sequence ID" value="KAF2258456.1"/>
    <property type="molecule type" value="Genomic_DNA"/>
</dbReference>
<dbReference type="AlphaFoldDB" id="A0A9P4JXW9"/>
<organism evidence="2 3">
    <name type="scientific">Lojkania enalia</name>
    <dbReference type="NCBI Taxonomy" id="147567"/>
    <lineage>
        <taxon>Eukaryota</taxon>
        <taxon>Fungi</taxon>
        <taxon>Dikarya</taxon>
        <taxon>Ascomycota</taxon>
        <taxon>Pezizomycotina</taxon>
        <taxon>Dothideomycetes</taxon>
        <taxon>Pleosporomycetidae</taxon>
        <taxon>Pleosporales</taxon>
        <taxon>Pleosporales incertae sedis</taxon>
        <taxon>Lojkania</taxon>
    </lineage>
</organism>
<accession>A0A9P4JXW9</accession>
<evidence type="ECO:0000256" key="1">
    <source>
        <dbReference type="SAM" id="MobiDB-lite"/>
    </source>
</evidence>
<dbReference type="Proteomes" id="UP000800093">
    <property type="component" value="Unassembled WGS sequence"/>
</dbReference>
<protein>
    <submittedName>
        <fullName evidence="2">Uncharacterized protein</fullName>
    </submittedName>
</protein>
<evidence type="ECO:0000313" key="2">
    <source>
        <dbReference type="EMBL" id="KAF2258456.1"/>
    </source>
</evidence>
<feature type="region of interest" description="Disordered" evidence="1">
    <location>
        <begin position="98"/>
        <end position="124"/>
    </location>
</feature>
<comment type="caution">
    <text evidence="2">The sequence shown here is derived from an EMBL/GenBank/DDBJ whole genome shotgun (WGS) entry which is preliminary data.</text>
</comment>
<reference evidence="3" key="1">
    <citation type="journal article" date="2020" name="Stud. Mycol.">
        <title>101 Dothideomycetes genomes: A test case for predicting lifestyles and emergence of pathogens.</title>
        <authorList>
            <person name="Haridas S."/>
            <person name="Albert R."/>
            <person name="Binder M."/>
            <person name="Bloem J."/>
            <person name="LaButti K."/>
            <person name="Salamov A."/>
            <person name="Andreopoulos B."/>
            <person name="Baker S."/>
            <person name="Barry K."/>
            <person name="Bills G."/>
            <person name="Bluhm B."/>
            <person name="Cannon C."/>
            <person name="Castanera R."/>
            <person name="Culley D."/>
            <person name="Daum C."/>
            <person name="Ezra D."/>
            <person name="Gonzalez J."/>
            <person name="Henrissat B."/>
            <person name="Kuo A."/>
            <person name="Liang C."/>
            <person name="Lipzen A."/>
            <person name="Lutzoni F."/>
            <person name="Magnuson J."/>
            <person name="Mondo S."/>
            <person name="Nolan M."/>
            <person name="Ohm R."/>
            <person name="Pangilinan J."/>
            <person name="Park H.-J."/>
            <person name="Ramirez L."/>
            <person name="Alfaro M."/>
            <person name="Sun H."/>
            <person name="Tritt A."/>
            <person name="Yoshinaga Y."/>
            <person name="Zwiers L.-H."/>
            <person name="Turgeon B."/>
            <person name="Goodwin S."/>
            <person name="Spatafora J."/>
            <person name="Crous P."/>
            <person name="Grigoriev I."/>
        </authorList>
    </citation>
    <scope>NUCLEOTIDE SEQUENCE [LARGE SCALE GENOMIC DNA]</scope>
    <source>
        <strain evidence="3">CBS 304.66</strain>
    </source>
</reference>
<gene>
    <name evidence="2" type="ORF">CC78DRAFT_587147</name>
</gene>
<keyword evidence="3" id="KW-1185">Reference proteome</keyword>
<proteinExistence type="predicted"/>
<feature type="compositionally biased region" description="Low complexity" evidence="1">
    <location>
        <begin position="104"/>
        <end position="124"/>
    </location>
</feature>
<evidence type="ECO:0000313" key="3">
    <source>
        <dbReference type="Proteomes" id="UP000800093"/>
    </source>
</evidence>